<dbReference type="InterPro" id="IPR001940">
    <property type="entry name" value="Peptidase_S1C"/>
</dbReference>
<dbReference type="Proteomes" id="UP000501058">
    <property type="component" value="Chromosome"/>
</dbReference>
<feature type="chain" id="PRO_5026333444" evidence="5">
    <location>
        <begin position="22"/>
        <end position="405"/>
    </location>
</feature>
<dbReference type="InterPro" id="IPR043504">
    <property type="entry name" value="Peptidase_S1_PA_chymotrypsin"/>
</dbReference>
<evidence type="ECO:0000256" key="2">
    <source>
        <dbReference type="ARBA" id="ARBA00022670"/>
    </source>
</evidence>
<proteinExistence type="inferred from homology"/>
<feature type="compositionally biased region" description="Low complexity" evidence="4">
    <location>
        <begin position="50"/>
        <end position="72"/>
    </location>
</feature>
<evidence type="ECO:0000259" key="6">
    <source>
        <dbReference type="PROSITE" id="PS50106"/>
    </source>
</evidence>
<dbReference type="PRINTS" id="PR00834">
    <property type="entry name" value="PROTEASES2C"/>
</dbReference>
<keyword evidence="2" id="KW-0645">Protease</keyword>
<organism evidence="7 8">
    <name type="scientific">Propioniciclava coleopterorum</name>
    <dbReference type="NCBI Taxonomy" id="2714937"/>
    <lineage>
        <taxon>Bacteria</taxon>
        <taxon>Bacillati</taxon>
        <taxon>Actinomycetota</taxon>
        <taxon>Actinomycetes</taxon>
        <taxon>Propionibacteriales</taxon>
        <taxon>Propionibacteriaceae</taxon>
        <taxon>Propioniciclava</taxon>
    </lineage>
</organism>
<dbReference type="Gene3D" id="2.40.10.10">
    <property type="entry name" value="Trypsin-like serine proteases"/>
    <property type="match status" value="2"/>
</dbReference>
<dbReference type="AlphaFoldDB" id="A0A6G7Y5B5"/>
<dbReference type="InterPro" id="IPR033116">
    <property type="entry name" value="TRYPSIN_SER"/>
</dbReference>
<dbReference type="PANTHER" id="PTHR43343">
    <property type="entry name" value="PEPTIDASE S12"/>
    <property type="match status" value="1"/>
</dbReference>
<evidence type="ECO:0000256" key="5">
    <source>
        <dbReference type="SAM" id="SignalP"/>
    </source>
</evidence>
<dbReference type="InterPro" id="IPR051201">
    <property type="entry name" value="Chloro_Bact_Ser_Proteases"/>
</dbReference>
<feature type="signal peptide" evidence="5">
    <location>
        <begin position="1"/>
        <end position="21"/>
    </location>
</feature>
<feature type="compositionally biased region" description="Low complexity" evidence="4">
    <location>
        <begin position="80"/>
        <end position="104"/>
    </location>
</feature>
<reference evidence="7 8" key="1">
    <citation type="submission" date="2020-03" db="EMBL/GenBank/DDBJ databases">
        <title>Propioniciclava sp. nov., isolated from Hydrophilus acuminatus.</title>
        <authorList>
            <person name="Hyun D.-W."/>
            <person name="Bae J.-W."/>
        </authorList>
    </citation>
    <scope>NUCLEOTIDE SEQUENCE [LARGE SCALE GENOMIC DNA]</scope>
    <source>
        <strain evidence="7 8">HDW11</strain>
    </source>
</reference>
<dbReference type="PROSITE" id="PS00135">
    <property type="entry name" value="TRYPSIN_SER"/>
    <property type="match status" value="1"/>
</dbReference>
<dbReference type="SMART" id="SM00228">
    <property type="entry name" value="PDZ"/>
    <property type="match status" value="1"/>
</dbReference>
<evidence type="ECO:0000256" key="4">
    <source>
        <dbReference type="SAM" id="MobiDB-lite"/>
    </source>
</evidence>
<dbReference type="SUPFAM" id="SSF50494">
    <property type="entry name" value="Trypsin-like serine proteases"/>
    <property type="match status" value="1"/>
</dbReference>
<dbReference type="Pfam" id="PF13180">
    <property type="entry name" value="PDZ_2"/>
    <property type="match status" value="1"/>
</dbReference>
<protein>
    <submittedName>
        <fullName evidence="7">PDZ domain-containing protein</fullName>
    </submittedName>
</protein>
<feature type="domain" description="PDZ" evidence="6">
    <location>
        <begin position="304"/>
        <end position="372"/>
    </location>
</feature>
<dbReference type="EMBL" id="CP049865">
    <property type="protein sequence ID" value="QIK71807.1"/>
    <property type="molecule type" value="Genomic_DNA"/>
</dbReference>
<dbReference type="PROSITE" id="PS50106">
    <property type="entry name" value="PDZ"/>
    <property type="match status" value="1"/>
</dbReference>
<evidence type="ECO:0000313" key="7">
    <source>
        <dbReference type="EMBL" id="QIK71807.1"/>
    </source>
</evidence>
<dbReference type="GO" id="GO:0004252">
    <property type="term" value="F:serine-type endopeptidase activity"/>
    <property type="evidence" value="ECO:0007669"/>
    <property type="project" value="InterPro"/>
</dbReference>
<gene>
    <name evidence="7" type="ORF">G7070_05360</name>
</gene>
<evidence type="ECO:0000256" key="1">
    <source>
        <dbReference type="ARBA" id="ARBA00010541"/>
    </source>
</evidence>
<dbReference type="SUPFAM" id="SSF50156">
    <property type="entry name" value="PDZ domain-like"/>
    <property type="match status" value="1"/>
</dbReference>
<feature type="region of interest" description="Disordered" evidence="4">
    <location>
        <begin position="48"/>
        <end position="104"/>
    </location>
</feature>
<dbReference type="Pfam" id="PF13365">
    <property type="entry name" value="Trypsin_2"/>
    <property type="match status" value="1"/>
</dbReference>
<comment type="similarity">
    <text evidence="1">Belongs to the peptidase S1C family.</text>
</comment>
<dbReference type="RefSeq" id="WP_166232563.1">
    <property type="nucleotide sequence ID" value="NZ_CP049865.1"/>
</dbReference>
<dbReference type="Gene3D" id="2.30.42.10">
    <property type="match status" value="1"/>
</dbReference>
<evidence type="ECO:0000256" key="3">
    <source>
        <dbReference type="ARBA" id="ARBA00022801"/>
    </source>
</evidence>
<dbReference type="InterPro" id="IPR001478">
    <property type="entry name" value="PDZ"/>
</dbReference>
<dbReference type="InterPro" id="IPR009003">
    <property type="entry name" value="Peptidase_S1_PA"/>
</dbReference>
<dbReference type="GO" id="GO:0006508">
    <property type="term" value="P:proteolysis"/>
    <property type="evidence" value="ECO:0007669"/>
    <property type="project" value="UniProtKB-KW"/>
</dbReference>
<sequence>MKTTTSLTALALAGATALALAVPTLAPRLADRLTPALQAPVSGVLIPARTGGSASDPGTGASSGAASESGVAGSSGSGVAGPSDPTYPGSAASASAGPTSPTAAQSKGIVLITTRVGSGEAAGTGMVLTPDGQVLTNYHVVQGSTQVEVEVADTGRTYAATVVGHDATRDVALLQLKDASGLATITPDADQVAVGQSLTAVGNASGGGSLVAAPGSVTALNQQVTVNNDNGGTETLTGVIATDAGAVPGDSGGPMFDAQGEVLGMTTAGSQTVTRSPRGTAQGTATTTTSYAVPIADALSVVQQIRTGRESGSVQVGARAYLGVSVLPTPALTVASVVSGGPAAEAGITVGSIITSLQGTRVASQDDLSGILDGLDPGAKATVTWVDADGAQHRATLTLGASPVN</sequence>
<accession>A0A6G7Y5B5</accession>
<keyword evidence="5" id="KW-0732">Signal</keyword>
<dbReference type="KEGG" id="prv:G7070_05360"/>
<keyword evidence="3" id="KW-0378">Hydrolase</keyword>
<name>A0A6G7Y5B5_9ACTN</name>
<keyword evidence="8" id="KW-1185">Reference proteome</keyword>
<evidence type="ECO:0000313" key="8">
    <source>
        <dbReference type="Proteomes" id="UP000501058"/>
    </source>
</evidence>
<dbReference type="PANTHER" id="PTHR43343:SF3">
    <property type="entry name" value="PROTEASE DO-LIKE 8, CHLOROPLASTIC"/>
    <property type="match status" value="1"/>
</dbReference>
<dbReference type="InterPro" id="IPR036034">
    <property type="entry name" value="PDZ_sf"/>
</dbReference>